<dbReference type="InterPro" id="IPR027470">
    <property type="entry name" value="Cation_efflux_CTD"/>
</dbReference>
<keyword evidence="12" id="KW-1185">Reference proteome</keyword>
<dbReference type="InterPro" id="IPR036837">
    <property type="entry name" value="Cation_efflux_CTD_sf"/>
</dbReference>
<dbReference type="Gene3D" id="1.20.1510.10">
    <property type="entry name" value="Cation efflux protein transmembrane domain"/>
    <property type="match status" value="1"/>
</dbReference>
<evidence type="ECO:0000256" key="7">
    <source>
        <dbReference type="SAM" id="MobiDB-lite"/>
    </source>
</evidence>
<dbReference type="InterPro" id="IPR058533">
    <property type="entry name" value="Cation_efflux_TM"/>
</dbReference>
<feature type="transmembrane region" description="Helical" evidence="8">
    <location>
        <begin position="41"/>
        <end position="62"/>
    </location>
</feature>
<dbReference type="Gene3D" id="3.30.70.1350">
    <property type="entry name" value="Cation efflux protein, cytoplasmic domain"/>
    <property type="match status" value="1"/>
</dbReference>
<feature type="transmembrane region" description="Helical" evidence="8">
    <location>
        <begin position="159"/>
        <end position="178"/>
    </location>
</feature>
<name>A0ABZ2MDX6_9MICO</name>
<feature type="domain" description="Cation efflux protein transmembrane" evidence="9">
    <location>
        <begin position="16"/>
        <end position="209"/>
    </location>
</feature>
<evidence type="ECO:0000256" key="6">
    <source>
        <dbReference type="ARBA" id="ARBA00023136"/>
    </source>
</evidence>
<dbReference type="Pfam" id="PF01545">
    <property type="entry name" value="Cation_efflux"/>
    <property type="match status" value="1"/>
</dbReference>
<dbReference type="PANTHER" id="PTHR43840">
    <property type="entry name" value="MITOCHONDRIAL METAL TRANSPORTER 1-RELATED"/>
    <property type="match status" value="1"/>
</dbReference>
<comment type="subcellular location">
    <subcellularLocation>
        <location evidence="1">Membrane</location>
        <topology evidence="1">Multi-pass membrane protein</topology>
    </subcellularLocation>
</comment>
<feature type="transmembrane region" description="Helical" evidence="8">
    <location>
        <begin position="116"/>
        <end position="138"/>
    </location>
</feature>
<proteinExistence type="inferred from homology"/>
<feature type="transmembrane region" description="Helical" evidence="8">
    <location>
        <begin position="14"/>
        <end position="35"/>
    </location>
</feature>
<dbReference type="RefSeq" id="WP_338747973.1">
    <property type="nucleotide sequence ID" value="NZ_CP144913.1"/>
</dbReference>
<reference evidence="11 12" key="1">
    <citation type="submission" date="2024-02" db="EMBL/GenBank/DDBJ databases">
        <title>Janibacter sp. nov., isolated from gut of marine sandworm.</title>
        <authorList>
            <person name="Kim B."/>
            <person name="Jun M.O."/>
            <person name="Shin N.-R."/>
        </authorList>
    </citation>
    <scope>NUCLEOTIDE SEQUENCE [LARGE SCALE GENOMIC DNA]</scope>
    <source>
        <strain evidence="11 12">A1S7</strain>
    </source>
</reference>
<evidence type="ECO:0000313" key="12">
    <source>
        <dbReference type="Proteomes" id="UP001382727"/>
    </source>
</evidence>
<sequence>MTASTGSRQHLEKFAWLSIAAALATIALKTGAWWITDSVGLLADAAESIVNLVAAIAALIALRVAGRAADDDHHFGHSKAEYFSAAIEGAMIFVAAGVIIWQAIGRLLDPRPIDQVGLGVAISVVAAVLNGAVAFVLLRAGRRHRSITLRADGQHLLTDVWTSVGVVAGIALVAVTGIELLDPIVALLVGANILWAGWRLLNESGTALMDAALSPQDNADLADTINALCSDEVHVHGLRTRMAGHISFAEFHVLVPGAWSVRRAHNVVEDIETAIAEEHPDLRVTIHIEPSEDPRSYDDFGGYEIPIQPLPDRDVAPSKEIP</sequence>
<evidence type="ECO:0000313" key="11">
    <source>
        <dbReference type="EMBL" id="WXB75261.1"/>
    </source>
</evidence>
<dbReference type="SUPFAM" id="SSF161111">
    <property type="entry name" value="Cation efflux protein transmembrane domain-like"/>
    <property type="match status" value="1"/>
</dbReference>
<evidence type="ECO:0000256" key="3">
    <source>
        <dbReference type="ARBA" id="ARBA00022448"/>
    </source>
</evidence>
<organism evidence="11 12">
    <name type="scientific">Janibacter alittae</name>
    <dbReference type="NCBI Taxonomy" id="3115209"/>
    <lineage>
        <taxon>Bacteria</taxon>
        <taxon>Bacillati</taxon>
        <taxon>Actinomycetota</taxon>
        <taxon>Actinomycetes</taxon>
        <taxon>Micrococcales</taxon>
        <taxon>Intrasporangiaceae</taxon>
        <taxon>Janibacter</taxon>
    </lineage>
</organism>
<keyword evidence="6 8" id="KW-0472">Membrane</keyword>
<keyword evidence="5 8" id="KW-1133">Transmembrane helix</keyword>
<dbReference type="SUPFAM" id="SSF160240">
    <property type="entry name" value="Cation efflux protein cytoplasmic domain-like"/>
    <property type="match status" value="1"/>
</dbReference>
<gene>
    <name evidence="11" type="ORF">V1351_09860</name>
</gene>
<evidence type="ECO:0000259" key="9">
    <source>
        <dbReference type="Pfam" id="PF01545"/>
    </source>
</evidence>
<protein>
    <submittedName>
        <fullName evidence="11">Cation diffusion facilitator family transporter</fullName>
    </submittedName>
</protein>
<evidence type="ECO:0000256" key="4">
    <source>
        <dbReference type="ARBA" id="ARBA00022692"/>
    </source>
</evidence>
<evidence type="ECO:0000256" key="2">
    <source>
        <dbReference type="ARBA" id="ARBA00008114"/>
    </source>
</evidence>
<evidence type="ECO:0000256" key="1">
    <source>
        <dbReference type="ARBA" id="ARBA00004141"/>
    </source>
</evidence>
<dbReference type="PANTHER" id="PTHR43840:SF15">
    <property type="entry name" value="MITOCHONDRIAL METAL TRANSPORTER 1-RELATED"/>
    <property type="match status" value="1"/>
</dbReference>
<feature type="region of interest" description="Disordered" evidence="7">
    <location>
        <begin position="291"/>
        <end position="322"/>
    </location>
</feature>
<evidence type="ECO:0000256" key="5">
    <source>
        <dbReference type="ARBA" id="ARBA00022989"/>
    </source>
</evidence>
<keyword evidence="4 8" id="KW-0812">Transmembrane</keyword>
<dbReference type="NCBIfam" id="TIGR01297">
    <property type="entry name" value="CDF"/>
    <property type="match status" value="1"/>
</dbReference>
<dbReference type="InterPro" id="IPR050291">
    <property type="entry name" value="CDF_Transporter"/>
</dbReference>
<dbReference type="InterPro" id="IPR027469">
    <property type="entry name" value="Cation_efflux_TMD_sf"/>
</dbReference>
<evidence type="ECO:0000259" key="10">
    <source>
        <dbReference type="Pfam" id="PF16916"/>
    </source>
</evidence>
<feature type="compositionally biased region" description="Basic and acidic residues" evidence="7">
    <location>
        <begin position="311"/>
        <end position="322"/>
    </location>
</feature>
<accession>A0ABZ2MDX6</accession>
<keyword evidence="3" id="KW-0813">Transport</keyword>
<feature type="domain" description="Cation efflux protein cytoplasmic" evidence="10">
    <location>
        <begin position="215"/>
        <end position="290"/>
    </location>
</feature>
<comment type="similarity">
    <text evidence="2">Belongs to the cation diffusion facilitator (CDF) transporter (TC 2.A.4) family.</text>
</comment>
<feature type="transmembrane region" description="Helical" evidence="8">
    <location>
        <begin position="82"/>
        <end position="104"/>
    </location>
</feature>
<dbReference type="InterPro" id="IPR002524">
    <property type="entry name" value="Cation_efflux"/>
</dbReference>
<dbReference type="Pfam" id="PF16916">
    <property type="entry name" value="ZT_dimer"/>
    <property type="match status" value="1"/>
</dbReference>
<dbReference type="Proteomes" id="UP001382727">
    <property type="component" value="Chromosome"/>
</dbReference>
<dbReference type="EMBL" id="CP144913">
    <property type="protein sequence ID" value="WXB75261.1"/>
    <property type="molecule type" value="Genomic_DNA"/>
</dbReference>
<evidence type="ECO:0000256" key="8">
    <source>
        <dbReference type="SAM" id="Phobius"/>
    </source>
</evidence>